<reference evidence="1 2" key="1">
    <citation type="journal article" date="2016" name="PLoS ONE">
        <title>Plasmid Characterization and Chromosome Analysis of Two netF+ Clostridium perfringens Isolates Associated with Foal and Canine Necrotizing Enteritis.</title>
        <authorList>
            <person name="Mehdizadeh Gohari I."/>
            <person name="Kropinski A.M."/>
            <person name="Weese S.J."/>
            <person name="Parreira V.R."/>
            <person name="Whitehead A.E."/>
            <person name="Boerlin P."/>
            <person name="Prescott J.F."/>
        </authorList>
    </citation>
    <scope>NUCLEOTIDE SEQUENCE [LARGE SCALE GENOMIC DNA]</scope>
    <source>
        <strain evidence="1 2">JP838</strain>
        <plasmid evidence="2">Plasmid pJFP838A</plasmid>
    </source>
</reference>
<dbReference type="AlphaFoldDB" id="A0A140GS61"/>
<organism evidence="1 2">
    <name type="scientific">Clostridium perfringens</name>
    <dbReference type="NCBI Taxonomy" id="1502"/>
    <lineage>
        <taxon>Bacteria</taxon>
        <taxon>Bacillati</taxon>
        <taxon>Bacillota</taxon>
        <taxon>Clostridia</taxon>
        <taxon>Eubacteriales</taxon>
        <taxon>Clostridiaceae</taxon>
        <taxon>Clostridium</taxon>
    </lineage>
</organism>
<evidence type="ECO:0000313" key="2">
    <source>
        <dbReference type="Proteomes" id="UP000070260"/>
    </source>
</evidence>
<accession>A0A140GS61</accession>
<dbReference type="Proteomes" id="UP000070260">
    <property type="component" value="Plasmid pJFP838A"/>
</dbReference>
<gene>
    <name evidence="1" type="ORF">JFP838_pA0454</name>
</gene>
<evidence type="ECO:0000313" key="1">
    <source>
        <dbReference type="EMBL" id="AMN31370.1"/>
    </source>
</evidence>
<proteinExistence type="predicted"/>
<protein>
    <submittedName>
        <fullName evidence="1">Uncharacterized protein</fullName>
    </submittedName>
</protein>
<sequence>MIYMEFECKNKFLENLLNKMNIKEVVFPLKSGKVVTNLEVLDAFLKTANKKQLIDLQKVLVASKFNVNSLNKFLEFISETYAKKFILK</sequence>
<dbReference type="RefSeq" id="WP_061429945.1">
    <property type="nucleotide sequence ID" value="NZ_CATNZX010000001.1"/>
</dbReference>
<name>A0A140GS61_CLOPF</name>
<dbReference type="PATRIC" id="fig|1502.177.peg.3665"/>
<keyword evidence="1" id="KW-0614">Plasmid</keyword>
<dbReference type="EMBL" id="CP013615">
    <property type="protein sequence ID" value="AMN31370.1"/>
    <property type="molecule type" value="Genomic_DNA"/>
</dbReference>
<geneLocation type="plasmid" evidence="1 2">
    <name>pJFP838A</name>
</geneLocation>